<gene>
    <name evidence="2" type="ORF">D8674_019088</name>
</gene>
<accession>A0A5N5G6R6</accession>
<dbReference type="EMBL" id="SMOL01000487">
    <property type="protein sequence ID" value="KAB2611056.1"/>
    <property type="molecule type" value="Genomic_DNA"/>
</dbReference>
<comment type="caution">
    <text evidence="2">The sequence shown here is derived from an EMBL/GenBank/DDBJ whole genome shotgun (WGS) entry which is preliminary data.</text>
</comment>
<reference evidence="2 3" key="3">
    <citation type="submission" date="2019-11" db="EMBL/GenBank/DDBJ databases">
        <title>A de novo genome assembly of a pear dwarfing rootstock.</title>
        <authorList>
            <person name="Wang F."/>
            <person name="Wang J."/>
            <person name="Li S."/>
            <person name="Zhang Y."/>
            <person name="Fang M."/>
            <person name="Ma L."/>
            <person name="Zhao Y."/>
            <person name="Jiang S."/>
        </authorList>
    </citation>
    <scope>NUCLEOTIDE SEQUENCE [LARGE SCALE GENOMIC DNA]</scope>
    <source>
        <strain evidence="2">S2</strain>
        <tissue evidence="2">Leaf</tissue>
    </source>
</reference>
<feature type="compositionally biased region" description="Polar residues" evidence="1">
    <location>
        <begin position="132"/>
        <end position="142"/>
    </location>
</feature>
<reference evidence="2 3" key="1">
    <citation type="submission" date="2019-09" db="EMBL/GenBank/DDBJ databases">
        <authorList>
            <person name="Ou C."/>
        </authorList>
    </citation>
    <scope>NUCLEOTIDE SEQUENCE [LARGE SCALE GENOMIC DNA]</scope>
    <source>
        <strain evidence="2">S2</strain>
        <tissue evidence="2">Leaf</tissue>
    </source>
</reference>
<dbReference type="AlphaFoldDB" id="A0A5N5G6R6"/>
<reference evidence="3" key="2">
    <citation type="submission" date="2019-10" db="EMBL/GenBank/DDBJ databases">
        <title>A de novo genome assembly of a pear dwarfing rootstock.</title>
        <authorList>
            <person name="Wang F."/>
            <person name="Wang J."/>
            <person name="Li S."/>
            <person name="Zhang Y."/>
            <person name="Fang M."/>
            <person name="Ma L."/>
            <person name="Zhao Y."/>
            <person name="Jiang S."/>
        </authorList>
    </citation>
    <scope>NUCLEOTIDE SEQUENCE [LARGE SCALE GENOMIC DNA]</scope>
</reference>
<evidence type="ECO:0000313" key="3">
    <source>
        <dbReference type="Proteomes" id="UP000327157"/>
    </source>
</evidence>
<protein>
    <submittedName>
        <fullName evidence="2">Uncharacterized protein</fullName>
    </submittedName>
</protein>
<evidence type="ECO:0000313" key="2">
    <source>
        <dbReference type="EMBL" id="KAB2611056.1"/>
    </source>
</evidence>
<dbReference type="Proteomes" id="UP000327157">
    <property type="component" value="Chromosome 17"/>
</dbReference>
<proteinExistence type="predicted"/>
<name>A0A5N5G6R6_9ROSA</name>
<keyword evidence="3" id="KW-1185">Reference proteome</keyword>
<feature type="region of interest" description="Disordered" evidence="1">
    <location>
        <begin position="127"/>
        <end position="147"/>
    </location>
</feature>
<sequence length="361" mass="40015">MVKLQERLPFHDRHRLVEVGGRNRAYLEEEVDVKWQHVFPNKSKGMKLEWIPLVEALHLFDDVAIGLFIFAHLYHLLYEMTRGLALASMVATAEATRQGVGPSQALGENEDVFEMFSESEAKAGPEVETRISRQASSRVMESSDSEVEKRSKARHDDILLVRSLILFLRMKASVEGHQSDKKVISKISEELKSFPLPKAAKLLTLVAEDLIVFNILVVSEVTNPKASLISSLTSKPTFSKAAAIILLRSIAAESSFSIITDVITAVVAFGGTGVMPPPLASLPATTLIHKLVTDLNIFKSSVGSPKNGCRGIFLLPLALNHFKILRRCYKEKHTWTSTNLQQLVEEESTVKDMIMVAAAEI</sequence>
<organism evidence="2 3">
    <name type="scientific">Pyrus ussuriensis x Pyrus communis</name>
    <dbReference type="NCBI Taxonomy" id="2448454"/>
    <lineage>
        <taxon>Eukaryota</taxon>
        <taxon>Viridiplantae</taxon>
        <taxon>Streptophyta</taxon>
        <taxon>Embryophyta</taxon>
        <taxon>Tracheophyta</taxon>
        <taxon>Spermatophyta</taxon>
        <taxon>Magnoliopsida</taxon>
        <taxon>eudicotyledons</taxon>
        <taxon>Gunneridae</taxon>
        <taxon>Pentapetalae</taxon>
        <taxon>rosids</taxon>
        <taxon>fabids</taxon>
        <taxon>Rosales</taxon>
        <taxon>Rosaceae</taxon>
        <taxon>Amygdaloideae</taxon>
        <taxon>Maleae</taxon>
        <taxon>Pyrus</taxon>
    </lineage>
</organism>
<evidence type="ECO:0000256" key="1">
    <source>
        <dbReference type="SAM" id="MobiDB-lite"/>
    </source>
</evidence>